<organism evidence="3 4">
    <name type="scientific">Candidatus Reconcilbacillus cellulovorans</name>
    <dbReference type="NCBI Taxonomy" id="1906605"/>
    <lineage>
        <taxon>Bacteria</taxon>
        <taxon>Bacillati</taxon>
        <taxon>Bacillota</taxon>
        <taxon>Bacilli</taxon>
        <taxon>Bacillales</taxon>
        <taxon>Paenibacillaceae</taxon>
        <taxon>Candidatus Reconcilbacillus</taxon>
    </lineage>
</organism>
<dbReference type="Gene3D" id="3.10.310.30">
    <property type="match status" value="1"/>
</dbReference>
<evidence type="ECO:0000259" key="2">
    <source>
        <dbReference type="Pfam" id="PF02272"/>
    </source>
</evidence>
<dbReference type="Proteomes" id="UP000243688">
    <property type="component" value="Unassembled WGS sequence"/>
</dbReference>
<evidence type="ECO:0000313" key="4">
    <source>
        <dbReference type="Proteomes" id="UP000243688"/>
    </source>
</evidence>
<sequence>MLEMAADFLKAHDRFLVASHVSPDGDAVSSTLAVGWLLDGFGKQYEMVNQDPIPEKFRFLRKADAIRQPDSFGPSEPFRYAVFVDCADMDRVGRVRDLLADDALVLNIDHHSTNDRYGTVALVEPGASATAEILYDLASVLGVSVDSTGGELIYTGLLTDTGGFRYSNTTERVLRIAADLLAVGVEGHRLAGRLLETMTFSQVELLKRGLNSLSRSADNRVAWIRITLDDMAAAGAVQADVDGLVNYALNIAGVEVGLLFRQADDGTVKVSFRSNGPVDVAEIAKKFGGGGHTRASGALVKGQMDGVVDAVVREVRRALR</sequence>
<dbReference type="Pfam" id="PF01368">
    <property type="entry name" value="DHH"/>
    <property type="match status" value="1"/>
</dbReference>
<feature type="domain" description="DDH" evidence="1">
    <location>
        <begin position="15"/>
        <end position="139"/>
    </location>
</feature>
<evidence type="ECO:0000313" key="3">
    <source>
        <dbReference type="EMBL" id="PDO10630.1"/>
    </source>
</evidence>
<evidence type="ECO:0000259" key="1">
    <source>
        <dbReference type="Pfam" id="PF01368"/>
    </source>
</evidence>
<reference evidence="3 4" key="1">
    <citation type="submission" date="2016-12" db="EMBL/GenBank/DDBJ databases">
        <title>Candidatus Reconcilibacillus cellulovorans genome.</title>
        <authorList>
            <person name="Kolinko S."/>
            <person name="Wu Y.-W."/>
            <person name="Tachea F."/>
            <person name="Denzel E."/>
            <person name="Hiras J."/>
            <person name="Baecker N."/>
            <person name="Chan L.J."/>
            <person name="Eichorst S.A."/>
            <person name="Frey D."/>
            <person name="Adams P.D."/>
            <person name="Pray T."/>
            <person name="Tanjore D."/>
            <person name="Petzold C.J."/>
            <person name="Gladden J.M."/>
            <person name="Simmons B.A."/>
            <person name="Singer S.W."/>
        </authorList>
    </citation>
    <scope>NUCLEOTIDE SEQUENCE [LARGE SCALE GENOMIC DNA]</scope>
    <source>
        <strain evidence="3">JTherm</strain>
    </source>
</reference>
<feature type="domain" description="DHHA1" evidence="2">
    <location>
        <begin position="235"/>
        <end position="315"/>
    </location>
</feature>
<dbReference type="AlphaFoldDB" id="A0A2A6E0H1"/>
<dbReference type="PANTHER" id="PTHR47618:SF1">
    <property type="entry name" value="BIFUNCTIONAL OLIGORIBONUCLEASE AND PAP PHOSPHATASE NRNA"/>
    <property type="match status" value="1"/>
</dbReference>
<comment type="caution">
    <text evidence="3">The sequence shown here is derived from an EMBL/GenBank/DDBJ whole genome shotgun (WGS) entry which is preliminary data.</text>
</comment>
<proteinExistence type="predicted"/>
<protein>
    <submittedName>
        <fullName evidence="3">DHH family phosphoesterase</fullName>
    </submittedName>
</protein>
<dbReference type="GO" id="GO:0003676">
    <property type="term" value="F:nucleic acid binding"/>
    <property type="evidence" value="ECO:0007669"/>
    <property type="project" value="InterPro"/>
</dbReference>
<dbReference type="EMBL" id="MOXJ01000012">
    <property type="protein sequence ID" value="PDO10630.1"/>
    <property type="molecule type" value="Genomic_DNA"/>
</dbReference>
<dbReference type="InterPro" id="IPR051319">
    <property type="entry name" value="Oligoribo/pAp-PDE_c-di-AMP_PDE"/>
</dbReference>
<dbReference type="Gene3D" id="3.90.1640.10">
    <property type="entry name" value="inorganic pyrophosphatase (n-terminal core)"/>
    <property type="match status" value="1"/>
</dbReference>
<dbReference type="PANTHER" id="PTHR47618">
    <property type="entry name" value="BIFUNCTIONAL OLIGORIBONUCLEASE AND PAP PHOSPHATASE NRNA"/>
    <property type="match status" value="1"/>
</dbReference>
<accession>A0A2A6E0H1</accession>
<dbReference type="InterPro" id="IPR001667">
    <property type="entry name" value="DDH_dom"/>
</dbReference>
<gene>
    <name evidence="3" type="ORF">BLM47_06435</name>
</gene>
<dbReference type="InterPro" id="IPR038763">
    <property type="entry name" value="DHH_sf"/>
</dbReference>
<dbReference type="SUPFAM" id="SSF64182">
    <property type="entry name" value="DHH phosphoesterases"/>
    <property type="match status" value="1"/>
</dbReference>
<dbReference type="Pfam" id="PF02272">
    <property type="entry name" value="DHHA1"/>
    <property type="match status" value="1"/>
</dbReference>
<name>A0A2A6E0H1_9BACL</name>
<dbReference type="InterPro" id="IPR003156">
    <property type="entry name" value="DHHA1_dom"/>
</dbReference>